<feature type="transmembrane region" description="Helical" evidence="1">
    <location>
        <begin position="107"/>
        <end position="124"/>
    </location>
</feature>
<dbReference type="Gene3D" id="3.30.70.270">
    <property type="match status" value="1"/>
</dbReference>
<evidence type="ECO:0000256" key="1">
    <source>
        <dbReference type="SAM" id="Phobius"/>
    </source>
</evidence>
<accession>A0ABW1IKP8</accession>
<evidence type="ECO:0000313" key="3">
    <source>
        <dbReference type="EMBL" id="MFC5985657.1"/>
    </source>
</evidence>
<keyword evidence="4" id="KW-1185">Reference proteome</keyword>
<feature type="transmembrane region" description="Helical" evidence="1">
    <location>
        <begin position="53"/>
        <end position="76"/>
    </location>
</feature>
<keyword evidence="3" id="KW-0548">Nucleotidyltransferase</keyword>
<feature type="transmembrane region" description="Helical" evidence="1">
    <location>
        <begin position="159"/>
        <end position="178"/>
    </location>
</feature>
<keyword evidence="1" id="KW-0812">Transmembrane</keyword>
<dbReference type="Proteomes" id="UP001596250">
    <property type="component" value="Unassembled WGS sequence"/>
</dbReference>
<name>A0ABW1IKP8_9BACL</name>
<keyword evidence="1" id="KW-1133">Transmembrane helix</keyword>
<feature type="transmembrane region" description="Helical" evidence="1">
    <location>
        <begin position="83"/>
        <end position="101"/>
    </location>
</feature>
<dbReference type="EC" id="2.7.7.65" evidence="3"/>
<proteinExistence type="predicted"/>
<gene>
    <name evidence="3" type="ORF">ACFPXP_04315</name>
</gene>
<dbReference type="SUPFAM" id="SSF55073">
    <property type="entry name" value="Nucleotide cyclase"/>
    <property type="match status" value="1"/>
</dbReference>
<dbReference type="InterPro" id="IPR000160">
    <property type="entry name" value="GGDEF_dom"/>
</dbReference>
<dbReference type="GO" id="GO:0052621">
    <property type="term" value="F:diguanylate cyclase activity"/>
    <property type="evidence" value="ECO:0007669"/>
    <property type="project" value="UniProtKB-EC"/>
</dbReference>
<organism evidence="3 4">
    <name type="scientific">Marinicrinis lubricantis</name>
    <dbReference type="NCBI Taxonomy" id="2086470"/>
    <lineage>
        <taxon>Bacteria</taxon>
        <taxon>Bacillati</taxon>
        <taxon>Bacillota</taxon>
        <taxon>Bacilli</taxon>
        <taxon>Bacillales</taxon>
        <taxon>Paenibacillaceae</taxon>
    </lineage>
</organism>
<feature type="domain" description="GGDEF" evidence="2">
    <location>
        <begin position="238"/>
        <end position="368"/>
    </location>
</feature>
<feature type="transmembrane region" description="Helical" evidence="1">
    <location>
        <begin position="129"/>
        <end position="147"/>
    </location>
</feature>
<dbReference type="RefSeq" id="WP_379892717.1">
    <property type="nucleotide sequence ID" value="NZ_CBCSCT010000012.1"/>
</dbReference>
<dbReference type="InterPro" id="IPR050469">
    <property type="entry name" value="Diguanylate_Cyclase"/>
</dbReference>
<dbReference type="InterPro" id="IPR043128">
    <property type="entry name" value="Rev_trsase/Diguanyl_cyclase"/>
</dbReference>
<dbReference type="InterPro" id="IPR029787">
    <property type="entry name" value="Nucleotide_cyclase"/>
</dbReference>
<evidence type="ECO:0000259" key="2">
    <source>
        <dbReference type="PROSITE" id="PS50887"/>
    </source>
</evidence>
<dbReference type="CDD" id="cd01949">
    <property type="entry name" value="GGDEF"/>
    <property type="match status" value="1"/>
</dbReference>
<keyword evidence="3" id="KW-0808">Transferase</keyword>
<comment type="caution">
    <text evidence="3">The sequence shown here is derived from an EMBL/GenBank/DDBJ whole genome shotgun (WGS) entry which is preliminary data.</text>
</comment>
<dbReference type="PROSITE" id="PS50887">
    <property type="entry name" value="GGDEF"/>
    <property type="match status" value="1"/>
</dbReference>
<dbReference type="EMBL" id="JBHSQV010000029">
    <property type="protein sequence ID" value="MFC5985657.1"/>
    <property type="molecule type" value="Genomic_DNA"/>
</dbReference>
<keyword evidence="1" id="KW-0472">Membrane</keyword>
<dbReference type="PANTHER" id="PTHR45138:SF9">
    <property type="entry name" value="DIGUANYLATE CYCLASE DGCM-RELATED"/>
    <property type="match status" value="1"/>
</dbReference>
<feature type="transmembrane region" description="Helical" evidence="1">
    <location>
        <begin position="20"/>
        <end position="41"/>
    </location>
</feature>
<dbReference type="NCBIfam" id="TIGR00254">
    <property type="entry name" value="GGDEF"/>
    <property type="match status" value="1"/>
</dbReference>
<protein>
    <submittedName>
        <fullName evidence="3">GGDEF domain-containing protein</fullName>
        <ecNumber evidence="3">2.7.7.65</ecNumber>
    </submittedName>
</protein>
<reference evidence="4" key="1">
    <citation type="journal article" date="2019" name="Int. J. Syst. Evol. Microbiol.">
        <title>The Global Catalogue of Microorganisms (GCM) 10K type strain sequencing project: providing services to taxonomists for standard genome sequencing and annotation.</title>
        <authorList>
            <consortium name="The Broad Institute Genomics Platform"/>
            <consortium name="The Broad Institute Genome Sequencing Center for Infectious Disease"/>
            <person name="Wu L."/>
            <person name="Ma J."/>
        </authorList>
    </citation>
    <scope>NUCLEOTIDE SEQUENCE [LARGE SCALE GENOMIC DNA]</scope>
    <source>
        <strain evidence="4">CCM 8749</strain>
    </source>
</reference>
<dbReference type="Pfam" id="PF00990">
    <property type="entry name" value="GGDEF"/>
    <property type="match status" value="1"/>
</dbReference>
<sequence length="368" mass="42747">MNFDQFRTQNLIKWKRIVMLMYWVILILFILGQLMVLMMSLHTDQKGFALHPFLLHHMLFPDGLLIGVLLLAHYLLRKIPKASEIVLVLCSGIISYTIYLFMHKDVYGEQIVLILPIFISLIFFERSKLLWNGTAHIALFSVVYWIVNPYQGNHSIFEFVVSMISFVAYMTIALIVVARVKDLWKLLEESKKTEQELMIRSILLDKMTKIDALTGMYNHKTFHEYMEKLIEHSKRHAIPLQLCIMDIDNFKQVNDTYGHQIGDKVLKQVGEIIHGMVTPNDIVSRYGGEEFAVIFMGRSLEECIQNMEDIRKKIESTPIEELEDNPVTISAGISTLQPSEEKDKLFQRVDALLYKAKRSGKNNLIFEM</sequence>
<dbReference type="PANTHER" id="PTHR45138">
    <property type="entry name" value="REGULATORY COMPONENTS OF SENSORY TRANSDUCTION SYSTEM"/>
    <property type="match status" value="1"/>
</dbReference>
<dbReference type="SMART" id="SM00267">
    <property type="entry name" value="GGDEF"/>
    <property type="match status" value="1"/>
</dbReference>
<evidence type="ECO:0000313" key="4">
    <source>
        <dbReference type="Proteomes" id="UP001596250"/>
    </source>
</evidence>